<dbReference type="InterPro" id="IPR039754">
    <property type="entry name" value="Esf1"/>
</dbReference>
<feature type="region of interest" description="Disordered" evidence="5">
    <location>
        <begin position="615"/>
        <end position="742"/>
    </location>
</feature>
<feature type="compositionally biased region" description="Basic and acidic residues" evidence="5">
    <location>
        <begin position="10"/>
        <end position="20"/>
    </location>
</feature>
<feature type="region of interest" description="Disordered" evidence="5">
    <location>
        <begin position="267"/>
        <end position="392"/>
    </location>
</feature>
<reference evidence="8" key="1">
    <citation type="submission" date="2020-04" db="EMBL/GenBank/DDBJ databases">
        <title>Analysis of mating type loci in Filobasidium floriforme.</title>
        <authorList>
            <person name="Nowrousian M."/>
        </authorList>
    </citation>
    <scope>NUCLEOTIDE SEQUENCE</scope>
    <source>
        <strain evidence="8">CBS 6242</strain>
    </source>
</reference>
<evidence type="ECO:0000256" key="2">
    <source>
        <dbReference type="ARBA" id="ARBA00009087"/>
    </source>
</evidence>
<gene>
    <name evidence="8" type="ORF">FFLO_01409</name>
</gene>
<dbReference type="PANTHER" id="PTHR12202">
    <property type="entry name" value="ESF1 HOMOLOG"/>
    <property type="match status" value="1"/>
</dbReference>
<feature type="compositionally biased region" description="Basic residues" evidence="5">
    <location>
        <begin position="721"/>
        <end position="730"/>
    </location>
</feature>
<feature type="domain" description="ESF1 RRM" evidence="7">
    <location>
        <begin position="202"/>
        <end position="290"/>
    </location>
</feature>
<feature type="compositionally biased region" description="Basic and acidic residues" evidence="5">
    <location>
        <begin position="670"/>
        <end position="684"/>
    </location>
</feature>
<evidence type="ECO:0008006" key="10">
    <source>
        <dbReference type="Google" id="ProtNLM"/>
    </source>
</evidence>
<feature type="domain" description="NUC153" evidence="6">
    <location>
        <begin position="750"/>
        <end position="777"/>
    </location>
</feature>
<evidence type="ECO:0000256" key="3">
    <source>
        <dbReference type="ARBA" id="ARBA00023054"/>
    </source>
</evidence>
<feature type="compositionally biased region" description="Basic and acidic residues" evidence="5">
    <location>
        <begin position="703"/>
        <end position="720"/>
    </location>
</feature>
<feature type="compositionally biased region" description="Basic and acidic residues" evidence="5">
    <location>
        <begin position="731"/>
        <end position="742"/>
    </location>
</feature>
<feature type="region of interest" description="Disordered" evidence="5">
    <location>
        <begin position="561"/>
        <end position="584"/>
    </location>
</feature>
<feature type="region of interest" description="Disordered" evidence="5">
    <location>
        <begin position="764"/>
        <end position="843"/>
    </location>
</feature>
<evidence type="ECO:0000259" key="6">
    <source>
        <dbReference type="Pfam" id="PF08159"/>
    </source>
</evidence>
<feature type="compositionally biased region" description="Acidic residues" evidence="5">
    <location>
        <begin position="143"/>
        <end position="170"/>
    </location>
</feature>
<dbReference type="EMBL" id="JABELV010000020">
    <property type="protein sequence ID" value="KAG7563101.1"/>
    <property type="molecule type" value="Genomic_DNA"/>
</dbReference>
<dbReference type="Pfam" id="PF08159">
    <property type="entry name" value="NUC153"/>
    <property type="match status" value="1"/>
</dbReference>
<comment type="similarity">
    <text evidence="2">Belongs to the ESF1 family.</text>
</comment>
<organism evidence="8 9">
    <name type="scientific">Filobasidium floriforme</name>
    <dbReference type="NCBI Taxonomy" id="5210"/>
    <lineage>
        <taxon>Eukaryota</taxon>
        <taxon>Fungi</taxon>
        <taxon>Dikarya</taxon>
        <taxon>Basidiomycota</taxon>
        <taxon>Agaricomycotina</taxon>
        <taxon>Tremellomycetes</taxon>
        <taxon>Filobasidiales</taxon>
        <taxon>Filobasidiaceae</taxon>
        <taxon>Filobasidium</taxon>
    </lineage>
</organism>
<comment type="caution">
    <text evidence="8">The sequence shown here is derived from an EMBL/GenBank/DDBJ whole genome shotgun (WGS) entry which is preliminary data.</text>
</comment>
<feature type="region of interest" description="Disordered" evidence="5">
    <location>
        <begin position="42"/>
        <end position="196"/>
    </location>
</feature>
<feature type="region of interest" description="Disordered" evidence="5">
    <location>
        <begin position="227"/>
        <end position="253"/>
    </location>
</feature>
<accession>A0A8K0NSC7</accession>
<feature type="compositionally biased region" description="Basic and acidic residues" evidence="5">
    <location>
        <begin position="628"/>
        <end position="646"/>
    </location>
</feature>
<feature type="compositionally biased region" description="Polar residues" evidence="5">
    <location>
        <begin position="686"/>
        <end position="698"/>
    </location>
</feature>
<feature type="compositionally biased region" description="Acidic residues" evidence="5">
    <location>
        <begin position="184"/>
        <end position="196"/>
    </location>
</feature>
<feature type="domain" description="ESF1 RRM" evidence="7">
    <location>
        <begin position="381"/>
        <end position="461"/>
    </location>
</feature>
<feature type="compositionally biased region" description="Acidic residues" evidence="5">
    <location>
        <begin position="109"/>
        <end position="127"/>
    </location>
</feature>
<dbReference type="InterPro" id="IPR012580">
    <property type="entry name" value="NUC153"/>
</dbReference>
<keyword evidence="9" id="KW-1185">Reference proteome</keyword>
<sequence>MAPGSTGDARFARLETDPRFRRPKKKQLKVEIDDRFKEIIQGDEFAEETRGKGSRKSDKYGRPLAKSHHADQLKQFYRLRSPSPSAEGDKQDGQFVDYARGEGLLESSGSEDEDEDEEEDSDEEEVVEMGAFKKKAIPGQVAEESDEDDEESDDEDNLNVDLSEGSDDEAAPTKSDKVDAESVFPDEQDVQAEEEDEIIDFTRRFAVVNMDWDNMRAIDLYTVFSSMLSSAQQPQGSSRRRVDPSAPVPTGKLLKVTIYPSEFGKERMAKEEAEGPAADVFTAPARSEGQRGKGKGKQVELRPGNSKPKGGRRQQPVEEEMDESDFDEDEEAEEYDEDASEGDLDLEEDDELDEGSDADEGLSEADGSIDDVLGRVRYDSEPDDMDSIEGDGEIDMDKLRNYQLERLRYYYAIVEFSDVSAATYIYREVNGTEFERTANVFDISFVPDDMDFDEDYHEVATEEAKGYKGNDFVTDALRHSNVKLTWDQDDPNRTKVLRRTLTRAEIEEDDFKAYLASSSEDEEDEVVAKAGEDTEDAKAKRRKAKANAAKLREMLLKGGDDDEDVWGKGSRGLPDMQDSDDKANGDMEITFKAGLSGAIGKDDDLENLTTLEKYQRRMKEKKDRKKEKRELKAGSRADDNAEKVPAEEDDFFGGEEEEMSQAITPKAKTGKRDATTKRKDEAQKSVKPNQTKDLSASLASAVDEAKHFSMSDIVKAEKAENKKKRKRSRKDKTEREVELGDETFKVDVKDDRFKALFEEPEFAIDPSNPHFVKTKNMSELLSEGTRRRKSKTSAPIEPLAPVRKSDGEPKGQSLQDLVAKVKQSAGGSTEGDGQGPKRKRRRH</sequence>
<feature type="compositionally biased region" description="Polar residues" evidence="5">
    <location>
        <begin position="227"/>
        <end position="237"/>
    </location>
</feature>
<keyword evidence="3" id="KW-0175">Coiled coil</keyword>
<dbReference type="AlphaFoldDB" id="A0A8K0NSC7"/>
<keyword evidence="4" id="KW-0539">Nucleus</keyword>
<dbReference type="Proteomes" id="UP000812966">
    <property type="component" value="Unassembled WGS sequence"/>
</dbReference>
<feature type="compositionally biased region" description="Acidic residues" evidence="5">
    <location>
        <begin position="381"/>
        <end position="392"/>
    </location>
</feature>
<feature type="compositionally biased region" description="Basic and acidic residues" evidence="5">
    <location>
        <begin position="47"/>
        <end position="61"/>
    </location>
</feature>
<dbReference type="GO" id="GO:0003723">
    <property type="term" value="F:RNA binding"/>
    <property type="evidence" value="ECO:0007669"/>
    <property type="project" value="TreeGrafter"/>
</dbReference>
<feature type="compositionally biased region" description="Acidic residues" evidence="5">
    <location>
        <begin position="317"/>
        <end position="369"/>
    </location>
</feature>
<feature type="region of interest" description="Disordered" evidence="5">
    <location>
        <begin position="1"/>
        <end position="26"/>
    </location>
</feature>
<dbReference type="PANTHER" id="PTHR12202:SF0">
    <property type="entry name" value="ESF1 HOMOLOG"/>
    <property type="match status" value="1"/>
</dbReference>
<dbReference type="Pfam" id="PF25121">
    <property type="entry name" value="RRM_ESF1"/>
    <property type="match status" value="2"/>
</dbReference>
<evidence type="ECO:0000256" key="5">
    <source>
        <dbReference type="SAM" id="MobiDB-lite"/>
    </source>
</evidence>
<dbReference type="GO" id="GO:0006364">
    <property type="term" value="P:rRNA processing"/>
    <property type="evidence" value="ECO:0007669"/>
    <property type="project" value="InterPro"/>
</dbReference>
<name>A0A8K0NSC7_9TREE</name>
<evidence type="ECO:0000256" key="1">
    <source>
        <dbReference type="ARBA" id="ARBA00004604"/>
    </source>
</evidence>
<protein>
    <recommendedName>
        <fullName evidence="10">NUC153 domain-containing protein</fullName>
    </recommendedName>
</protein>
<feature type="compositionally biased region" description="Acidic residues" evidence="5">
    <location>
        <begin position="647"/>
        <end position="659"/>
    </location>
</feature>
<dbReference type="GO" id="GO:0005730">
    <property type="term" value="C:nucleolus"/>
    <property type="evidence" value="ECO:0007669"/>
    <property type="project" value="UniProtKB-SubCell"/>
</dbReference>
<comment type="subcellular location">
    <subcellularLocation>
        <location evidence="1">Nucleus</location>
        <location evidence="1">Nucleolus</location>
    </subcellularLocation>
</comment>
<evidence type="ECO:0000256" key="4">
    <source>
        <dbReference type="ARBA" id="ARBA00023242"/>
    </source>
</evidence>
<evidence type="ECO:0000259" key="7">
    <source>
        <dbReference type="Pfam" id="PF25121"/>
    </source>
</evidence>
<proteinExistence type="inferred from homology"/>
<evidence type="ECO:0000313" key="9">
    <source>
        <dbReference type="Proteomes" id="UP000812966"/>
    </source>
</evidence>
<evidence type="ECO:0000313" key="8">
    <source>
        <dbReference type="EMBL" id="KAG7563101.1"/>
    </source>
</evidence>
<dbReference type="InterPro" id="IPR056750">
    <property type="entry name" value="RRM_ESF1"/>
</dbReference>